<dbReference type="Proteomes" id="UP001320148">
    <property type="component" value="Chromosome"/>
</dbReference>
<accession>A0ABM7PLH1</accession>
<protein>
    <submittedName>
        <fullName evidence="1">Uncharacterized protein</fullName>
    </submittedName>
</protein>
<gene>
    <name evidence="1" type="ORF">DSLASN_36620</name>
</gene>
<evidence type="ECO:0000313" key="2">
    <source>
        <dbReference type="Proteomes" id="UP001320148"/>
    </source>
</evidence>
<sequence length="131" mass="13663">MGLDKEGQKRALEAASKEGRISCAAALAAASRSGITPAEAGTLLDEMGTRIETCQLGLFGYGPGKQKRIHIPDDISPDVAAWITASAEGRGHITCAEIFAKAKDEGLSRSLLAGACEKMGVKIRTCQLGAF</sequence>
<evidence type="ECO:0000313" key="1">
    <source>
        <dbReference type="EMBL" id="BCS98030.1"/>
    </source>
</evidence>
<keyword evidence="2" id="KW-1185">Reference proteome</keyword>
<reference evidence="1 2" key="1">
    <citation type="submission" date="2021-02" db="EMBL/GenBank/DDBJ databases">
        <title>Complete genome of Desulfoluna sp. strain ASN36.</title>
        <authorList>
            <person name="Takahashi A."/>
            <person name="Kojima H."/>
            <person name="Fukui M."/>
        </authorList>
    </citation>
    <scope>NUCLEOTIDE SEQUENCE [LARGE SCALE GENOMIC DNA]</scope>
    <source>
        <strain evidence="1 2">ASN36</strain>
    </source>
</reference>
<proteinExistence type="predicted"/>
<organism evidence="1 2">
    <name type="scientific">Desulfoluna limicola</name>
    <dbReference type="NCBI Taxonomy" id="2810562"/>
    <lineage>
        <taxon>Bacteria</taxon>
        <taxon>Pseudomonadati</taxon>
        <taxon>Thermodesulfobacteriota</taxon>
        <taxon>Desulfobacteria</taxon>
        <taxon>Desulfobacterales</taxon>
        <taxon>Desulfolunaceae</taxon>
        <taxon>Desulfoluna</taxon>
    </lineage>
</organism>
<dbReference type="EMBL" id="AP024488">
    <property type="protein sequence ID" value="BCS98030.1"/>
    <property type="molecule type" value="Genomic_DNA"/>
</dbReference>
<name>A0ABM7PLH1_9BACT</name>
<dbReference type="RefSeq" id="WP_236889436.1">
    <property type="nucleotide sequence ID" value="NZ_AP024488.1"/>
</dbReference>